<reference evidence="1 2" key="1">
    <citation type="submission" date="2016-10" db="EMBL/GenBank/DDBJ databases">
        <authorList>
            <person name="de Groot N.N."/>
        </authorList>
    </citation>
    <scope>NUCLEOTIDE SEQUENCE [LARGE SCALE GENOMIC DNA]</scope>
    <source>
        <strain evidence="1 2">CGMCC 1.11030</strain>
    </source>
</reference>
<name>A0A1I3GXA5_9RHOB</name>
<organism evidence="1 2">
    <name type="scientific">Albimonas pacifica</name>
    <dbReference type="NCBI Taxonomy" id="1114924"/>
    <lineage>
        <taxon>Bacteria</taxon>
        <taxon>Pseudomonadati</taxon>
        <taxon>Pseudomonadota</taxon>
        <taxon>Alphaproteobacteria</taxon>
        <taxon>Rhodobacterales</taxon>
        <taxon>Paracoccaceae</taxon>
        <taxon>Albimonas</taxon>
    </lineage>
</organism>
<accession>A0A1I3GXA5</accession>
<dbReference type="AlphaFoldDB" id="A0A1I3GXA5"/>
<evidence type="ECO:0000313" key="2">
    <source>
        <dbReference type="Proteomes" id="UP000199377"/>
    </source>
</evidence>
<sequence length="62" mass="6968">MRLITANELDQQPESVLQSKFFTISQELAQTEEHTTERANALGSLENINRAIIARRLKGPGM</sequence>
<gene>
    <name evidence="1" type="ORF">SAMN05216258_105388</name>
</gene>
<dbReference type="Proteomes" id="UP000199377">
    <property type="component" value="Unassembled WGS sequence"/>
</dbReference>
<dbReference type="EMBL" id="FOQH01000005">
    <property type="protein sequence ID" value="SFI28059.1"/>
    <property type="molecule type" value="Genomic_DNA"/>
</dbReference>
<dbReference type="OrthoDB" id="7869763at2"/>
<protein>
    <submittedName>
        <fullName evidence="1">Uncharacterized protein</fullName>
    </submittedName>
</protein>
<dbReference type="RefSeq" id="WP_092860201.1">
    <property type="nucleotide sequence ID" value="NZ_FOQH01000005.1"/>
</dbReference>
<evidence type="ECO:0000313" key="1">
    <source>
        <dbReference type="EMBL" id="SFI28059.1"/>
    </source>
</evidence>
<keyword evidence="2" id="KW-1185">Reference proteome</keyword>
<proteinExistence type="predicted"/>